<organism evidence="1 2">
    <name type="scientific">Myxococcus fulvus (strain ATCC BAA-855 / HW-1)</name>
    <dbReference type="NCBI Taxonomy" id="483219"/>
    <lineage>
        <taxon>Bacteria</taxon>
        <taxon>Pseudomonadati</taxon>
        <taxon>Myxococcota</taxon>
        <taxon>Myxococcia</taxon>
        <taxon>Myxococcales</taxon>
        <taxon>Cystobacterineae</taxon>
        <taxon>Myxococcaceae</taxon>
        <taxon>Myxococcus</taxon>
    </lineage>
</organism>
<dbReference type="InterPro" id="IPR007636">
    <property type="entry name" value="Restrct_endonuc_II_XhoI"/>
</dbReference>
<proteinExistence type="predicted"/>
<evidence type="ECO:0000313" key="1">
    <source>
        <dbReference type="EMBL" id="AEI63036.1"/>
    </source>
</evidence>
<dbReference type="STRING" id="483219.LILAB_05575"/>
<name>F8CQZ2_MYXFH</name>
<dbReference type="eggNOG" id="ENOG502ZA74">
    <property type="taxonomic scope" value="Bacteria"/>
</dbReference>
<sequence length="195" mass="22100">MNGFCHLITELLQQNGLEKEHIHIEKKLELPGYFRPTKKWDMVVLFEERLVAALEFKSMAGSFGNNFNNRAEEALGAGIDVKMAASKGAFGRDSRPWLGWLMLLEDSRKSTTPVSVKEPHFKVLPEFQGKSIAGRFELLLRKLVNEELFSAAALLMSSREAGQTGQYTEPVKDLAMRQFLSSLSGHVQRFRTQLR</sequence>
<dbReference type="HOGENOM" id="CLU_097055_0_0_7"/>
<dbReference type="KEGG" id="mfu:LILAB_05575"/>
<dbReference type="Pfam" id="PF04555">
    <property type="entry name" value="XhoI"/>
    <property type="match status" value="1"/>
</dbReference>
<dbReference type="REBASE" id="37556">
    <property type="entry name" value="MfuHW1ORF5580P"/>
</dbReference>
<reference evidence="1 2" key="1">
    <citation type="journal article" date="2011" name="J. Bacteriol.">
        <title>Genome sequence of the halotolerant marine bacterium Myxococcus fulvus HW-1.</title>
        <authorList>
            <person name="Li Z.F."/>
            <person name="Li X."/>
            <person name="Liu H."/>
            <person name="Liu X."/>
            <person name="Han K."/>
            <person name="Wu Z.H."/>
            <person name="Hu W."/>
            <person name="Li F.F."/>
            <person name="Li Y.Z."/>
        </authorList>
    </citation>
    <scope>NUCLEOTIDE SEQUENCE [LARGE SCALE GENOMIC DNA]</scope>
    <source>
        <strain evidence="2">ATCC BAA-855 / HW-1</strain>
    </source>
</reference>
<dbReference type="EMBL" id="CP002830">
    <property type="protein sequence ID" value="AEI63036.1"/>
    <property type="molecule type" value="Genomic_DNA"/>
</dbReference>
<dbReference type="GO" id="GO:0009036">
    <property type="term" value="F:type II site-specific deoxyribonuclease activity"/>
    <property type="evidence" value="ECO:0007669"/>
    <property type="project" value="InterPro"/>
</dbReference>
<gene>
    <name evidence="1" type="ordered locus">LILAB_05575</name>
</gene>
<dbReference type="GO" id="GO:0009307">
    <property type="term" value="P:DNA restriction-modification system"/>
    <property type="evidence" value="ECO:0007669"/>
    <property type="project" value="InterPro"/>
</dbReference>
<dbReference type="Proteomes" id="UP000000488">
    <property type="component" value="Chromosome"/>
</dbReference>
<evidence type="ECO:0000313" key="2">
    <source>
        <dbReference type="Proteomes" id="UP000000488"/>
    </source>
</evidence>
<protein>
    <submittedName>
        <fullName evidence="1">Type II site-specific deoxyribonuclease</fullName>
    </submittedName>
</protein>
<accession>F8CQZ2</accession>
<dbReference type="GO" id="GO:0003677">
    <property type="term" value="F:DNA binding"/>
    <property type="evidence" value="ECO:0007669"/>
    <property type="project" value="InterPro"/>
</dbReference>
<dbReference type="AlphaFoldDB" id="F8CQZ2"/>